<dbReference type="EC" id="2.7.13.3" evidence="2"/>
<evidence type="ECO:0000313" key="9">
    <source>
        <dbReference type="EMBL" id="TNV85288.1"/>
    </source>
</evidence>
<name>A0A8J8P1R2_HALGN</name>
<dbReference type="SMART" id="SM00388">
    <property type="entry name" value="HisKA"/>
    <property type="match status" value="1"/>
</dbReference>
<dbReference type="Pfam" id="PF00512">
    <property type="entry name" value="HisKA"/>
    <property type="match status" value="1"/>
</dbReference>
<keyword evidence="3 6" id="KW-0597">Phosphoprotein</keyword>
<dbReference type="CDD" id="cd00082">
    <property type="entry name" value="HisKA"/>
    <property type="match status" value="1"/>
</dbReference>
<dbReference type="GO" id="GO:0005886">
    <property type="term" value="C:plasma membrane"/>
    <property type="evidence" value="ECO:0007669"/>
    <property type="project" value="TreeGrafter"/>
</dbReference>
<reference evidence="9" key="1">
    <citation type="submission" date="2019-06" db="EMBL/GenBank/DDBJ databases">
        <authorList>
            <person name="Zheng W."/>
        </authorList>
    </citation>
    <scope>NUCLEOTIDE SEQUENCE</scope>
    <source>
        <strain evidence="9">QDHG01</strain>
    </source>
</reference>
<dbReference type="SUPFAM" id="SSF52172">
    <property type="entry name" value="CheY-like"/>
    <property type="match status" value="1"/>
</dbReference>
<dbReference type="Gene3D" id="3.40.50.2300">
    <property type="match status" value="1"/>
</dbReference>
<evidence type="ECO:0000256" key="6">
    <source>
        <dbReference type="PROSITE-ProRule" id="PRU00169"/>
    </source>
</evidence>
<evidence type="ECO:0000256" key="5">
    <source>
        <dbReference type="ARBA" id="ARBA00022777"/>
    </source>
</evidence>
<dbReference type="SUPFAM" id="SSF47384">
    <property type="entry name" value="Homodimeric domain of signal transducing histidine kinase"/>
    <property type="match status" value="1"/>
</dbReference>
<feature type="modified residue" description="4-aspartylphosphate" evidence="6">
    <location>
        <position position="423"/>
    </location>
</feature>
<sequence>MLLICSDITKLKEVEIQGQKMRNTFFSSVAHELRTPLNSIIPILRLLMAQFLKIQNLIPGADRVFNLISLVLNAALHLESVIEDALDLSRIENNKFTLSKENFNVYEAVEEVCDIMRFQIEAKALQLNVKISNQVPTVIFSDKKRFKQILFNLIGNAIKFTYTGCIRVEVSLKEHQKTKECQLIVSIIDSGIGIKPEDLQKLFQFFGMLSKSKGINRSGMGLGLTISKMIIRELGGQIEVTSTPNVGSNFTLGIPLELEKVTIQPKNDAINQSMGVQDSVFYEPEQIEDFASSKYEQLIGDKNINRVFKDLYTTAVLQHKPSTQISGNLFNFESKRKLSANLGFKSAELSKFLQPLCPQVKQKRILCVDDSTYNLFVLQELIKSAVEGPLEIDTALNGQLALDQIERTVKNQGNAMYDFIFLDLMMPVLDGYQTCEQLRQMQGSGKLDLSKTAIIAISAVADENFRSNDLSRNFDIFLGKPVDYETLKQTLDQANSAPWSLKRGLAEVNYPSLLRIQE</sequence>
<dbReference type="InterPro" id="IPR001789">
    <property type="entry name" value="Sig_transdc_resp-reg_receiver"/>
</dbReference>
<dbReference type="PRINTS" id="PR00344">
    <property type="entry name" value="BCTRLSENSOR"/>
</dbReference>
<protein>
    <recommendedName>
        <fullName evidence="2">histidine kinase</fullName>
        <ecNumber evidence="2">2.7.13.3</ecNumber>
    </recommendedName>
</protein>
<dbReference type="GO" id="GO:0009927">
    <property type="term" value="F:histidine phosphotransfer kinase activity"/>
    <property type="evidence" value="ECO:0007669"/>
    <property type="project" value="TreeGrafter"/>
</dbReference>
<dbReference type="InterPro" id="IPR003661">
    <property type="entry name" value="HisK_dim/P_dom"/>
</dbReference>
<dbReference type="PANTHER" id="PTHR43047:SF72">
    <property type="entry name" value="OSMOSENSING HISTIDINE PROTEIN KINASE SLN1"/>
    <property type="match status" value="1"/>
</dbReference>
<dbReference type="Pfam" id="PF00072">
    <property type="entry name" value="Response_reg"/>
    <property type="match status" value="1"/>
</dbReference>
<dbReference type="InterPro" id="IPR003594">
    <property type="entry name" value="HATPase_dom"/>
</dbReference>
<organism evidence="9 10">
    <name type="scientific">Halteria grandinella</name>
    <dbReference type="NCBI Taxonomy" id="5974"/>
    <lineage>
        <taxon>Eukaryota</taxon>
        <taxon>Sar</taxon>
        <taxon>Alveolata</taxon>
        <taxon>Ciliophora</taxon>
        <taxon>Intramacronucleata</taxon>
        <taxon>Spirotrichea</taxon>
        <taxon>Stichotrichia</taxon>
        <taxon>Sporadotrichida</taxon>
        <taxon>Halteriidae</taxon>
        <taxon>Halteria</taxon>
    </lineage>
</organism>
<dbReference type="InterPro" id="IPR011006">
    <property type="entry name" value="CheY-like_superfamily"/>
</dbReference>
<dbReference type="InterPro" id="IPR036097">
    <property type="entry name" value="HisK_dim/P_sf"/>
</dbReference>
<dbReference type="PANTHER" id="PTHR43047">
    <property type="entry name" value="TWO-COMPONENT HISTIDINE PROTEIN KINASE"/>
    <property type="match status" value="1"/>
</dbReference>
<dbReference type="FunFam" id="3.30.565.10:FF:000010">
    <property type="entry name" value="Sensor histidine kinase RcsC"/>
    <property type="match status" value="1"/>
</dbReference>
<evidence type="ECO:0000256" key="1">
    <source>
        <dbReference type="ARBA" id="ARBA00000085"/>
    </source>
</evidence>
<dbReference type="EMBL" id="RRYP01001953">
    <property type="protein sequence ID" value="TNV85288.1"/>
    <property type="molecule type" value="Genomic_DNA"/>
</dbReference>
<comment type="caution">
    <text evidence="9">The sequence shown here is derived from an EMBL/GenBank/DDBJ whole genome shotgun (WGS) entry which is preliminary data.</text>
</comment>
<dbReference type="CDD" id="cd17546">
    <property type="entry name" value="REC_hyHK_CKI1_RcsC-like"/>
    <property type="match status" value="1"/>
</dbReference>
<dbReference type="CDD" id="cd16922">
    <property type="entry name" value="HATPase_EvgS-ArcB-TorS-like"/>
    <property type="match status" value="1"/>
</dbReference>
<dbReference type="InterPro" id="IPR036890">
    <property type="entry name" value="HATPase_C_sf"/>
</dbReference>
<keyword evidence="5" id="KW-0418">Kinase</keyword>
<comment type="catalytic activity">
    <reaction evidence="1">
        <text>ATP + protein L-histidine = ADP + protein N-phospho-L-histidine.</text>
        <dbReference type="EC" id="2.7.13.3"/>
    </reaction>
</comment>
<gene>
    <name evidence="9" type="ORF">FGO68_gene1251</name>
</gene>
<dbReference type="PROSITE" id="PS50110">
    <property type="entry name" value="RESPONSE_REGULATORY"/>
    <property type="match status" value="1"/>
</dbReference>
<evidence type="ECO:0000313" key="10">
    <source>
        <dbReference type="Proteomes" id="UP000785679"/>
    </source>
</evidence>
<dbReference type="InterPro" id="IPR004358">
    <property type="entry name" value="Sig_transdc_His_kin-like_C"/>
</dbReference>
<keyword evidence="10" id="KW-1185">Reference proteome</keyword>
<dbReference type="Gene3D" id="1.10.287.130">
    <property type="match status" value="1"/>
</dbReference>
<keyword evidence="4" id="KW-0808">Transferase</keyword>
<evidence type="ECO:0000256" key="2">
    <source>
        <dbReference type="ARBA" id="ARBA00012438"/>
    </source>
</evidence>
<dbReference type="OrthoDB" id="298677at2759"/>
<feature type="domain" description="Histidine kinase" evidence="7">
    <location>
        <begin position="28"/>
        <end position="258"/>
    </location>
</feature>
<dbReference type="Proteomes" id="UP000785679">
    <property type="component" value="Unassembled WGS sequence"/>
</dbReference>
<dbReference type="InterPro" id="IPR005467">
    <property type="entry name" value="His_kinase_dom"/>
</dbReference>
<dbReference type="GO" id="GO:0000155">
    <property type="term" value="F:phosphorelay sensor kinase activity"/>
    <property type="evidence" value="ECO:0007669"/>
    <property type="project" value="InterPro"/>
</dbReference>
<accession>A0A8J8P1R2</accession>
<evidence type="ECO:0000259" key="7">
    <source>
        <dbReference type="PROSITE" id="PS50109"/>
    </source>
</evidence>
<proteinExistence type="predicted"/>
<dbReference type="SMART" id="SM00448">
    <property type="entry name" value="REC"/>
    <property type="match status" value="1"/>
</dbReference>
<dbReference type="Gene3D" id="3.30.565.10">
    <property type="entry name" value="Histidine kinase-like ATPase, C-terminal domain"/>
    <property type="match status" value="1"/>
</dbReference>
<evidence type="ECO:0000259" key="8">
    <source>
        <dbReference type="PROSITE" id="PS50110"/>
    </source>
</evidence>
<dbReference type="PROSITE" id="PS50109">
    <property type="entry name" value="HIS_KIN"/>
    <property type="match status" value="1"/>
</dbReference>
<dbReference type="SMART" id="SM00387">
    <property type="entry name" value="HATPase_c"/>
    <property type="match status" value="1"/>
</dbReference>
<evidence type="ECO:0000256" key="3">
    <source>
        <dbReference type="ARBA" id="ARBA00022553"/>
    </source>
</evidence>
<evidence type="ECO:0000256" key="4">
    <source>
        <dbReference type="ARBA" id="ARBA00022679"/>
    </source>
</evidence>
<dbReference type="SUPFAM" id="SSF55874">
    <property type="entry name" value="ATPase domain of HSP90 chaperone/DNA topoisomerase II/histidine kinase"/>
    <property type="match status" value="1"/>
</dbReference>
<feature type="domain" description="Response regulatory" evidence="8">
    <location>
        <begin position="364"/>
        <end position="495"/>
    </location>
</feature>
<dbReference type="Pfam" id="PF02518">
    <property type="entry name" value="HATPase_c"/>
    <property type="match status" value="1"/>
</dbReference>
<dbReference type="AlphaFoldDB" id="A0A8J8P1R2"/>